<dbReference type="Pfam" id="PF01805">
    <property type="entry name" value="Surp"/>
    <property type="match status" value="1"/>
</dbReference>
<name>A0A9D3LRP2_ANGAN</name>
<evidence type="ECO:0000313" key="4">
    <source>
        <dbReference type="Proteomes" id="UP001044222"/>
    </source>
</evidence>
<dbReference type="SUPFAM" id="SSF109905">
    <property type="entry name" value="Surp module (SWAP domain)"/>
    <property type="match status" value="1"/>
</dbReference>
<keyword evidence="4" id="KW-1185">Reference proteome</keyword>
<dbReference type="PANTHER" id="PTHR13161:SF15">
    <property type="entry name" value="SPLICING FACTOR, SUPPRESSOR OF WHITE-APRICOT HOMOLOG"/>
    <property type="match status" value="1"/>
</dbReference>
<feature type="region of interest" description="Disordered" evidence="1">
    <location>
        <begin position="57"/>
        <end position="90"/>
    </location>
</feature>
<gene>
    <name evidence="3" type="ORF">ANANG_G00270210</name>
</gene>
<evidence type="ECO:0000256" key="1">
    <source>
        <dbReference type="SAM" id="MobiDB-lite"/>
    </source>
</evidence>
<dbReference type="InterPro" id="IPR040397">
    <property type="entry name" value="SWAP"/>
</dbReference>
<comment type="caution">
    <text evidence="3">The sequence shown here is derived from an EMBL/GenBank/DDBJ whole genome shotgun (WGS) entry which is preliminary data.</text>
</comment>
<dbReference type="EMBL" id="JAFIRN010000015">
    <property type="protein sequence ID" value="KAG5835236.1"/>
    <property type="molecule type" value="Genomic_DNA"/>
</dbReference>
<feature type="domain" description="SURP motif" evidence="2">
    <location>
        <begin position="4"/>
        <end position="46"/>
    </location>
</feature>
<protein>
    <recommendedName>
        <fullName evidence="2">SURP motif domain-containing protein</fullName>
    </recommendedName>
</protein>
<reference evidence="3" key="1">
    <citation type="submission" date="2021-01" db="EMBL/GenBank/DDBJ databases">
        <title>A chromosome-scale assembly of European eel, Anguilla anguilla.</title>
        <authorList>
            <person name="Henkel C."/>
            <person name="Jong-Raadsen S.A."/>
            <person name="Dufour S."/>
            <person name="Weltzien F.-A."/>
            <person name="Palstra A.P."/>
            <person name="Pelster B."/>
            <person name="Spaink H.P."/>
            <person name="Van Den Thillart G.E."/>
            <person name="Jansen H."/>
            <person name="Zahm M."/>
            <person name="Klopp C."/>
            <person name="Cedric C."/>
            <person name="Louis A."/>
            <person name="Berthelot C."/>
            <person name="Parey E."/>
            <person name="Roest Crollius H."/>
            <person name="Montfort J."/>
            <person name="Robinson-Rechavi M."/>
            <person name="Bucao C."/>
            <person name="Bouchez O."/>
            <person name="Gislard M."/>
            <person name="Lluch J."/>
            <person name="Milhes M."/>
            <person name="Lampietro C."/>
            <person name="Lopez Roques C."/>
            <person name="Donnadieu C."/>
            <person name="Braasch I."/>
            <person name="Desvignes T."/>
            <person name="Postlethwait J."/>
            <person name="Bobe J."/>
            <person name="Guiguen Y."/>
            <person name="Dirks R."/>
        </authorList>
    </citation>
    <scope>NUCLEOTIDE SEQUENCE</scope>
    <source>
        <strain evidence="3">Tag_6206</strain>
        <tissue evidence="3">Liver</tissue>
    </source>
</reference>
<feature type="compositionally biased region" description="Acidic residues" evidence="1">
    <location>
        <begin position="69"/>
        <end position="80"/>
    </location>
</feature>
<evidence type="ECO:0000313" key="3">
    <source>
        <dbReference type="EMBL" id="KAG5835236.1"/>
    </source>
</evidence>
<dbReference type="GO" id="GO:0000395">
    <property type="term" value="P:mRNA 5'-splice site recognition"/>
    <property type="evidence" value="ECO:0007669"/>
    <property type="project" value="TreeGrafter"/>
</dbReference>
<dbReference type="InterPro" id="IPR035967">
    <property type="entry name" value="SWAP/Surp_sf"/>
</dbReference>
<dbReference type="AlphaFoldDB" id="A0A9D3LRP2"/>
<dbReference type="PROSITE" id="PS50128">
    <property type="entry name" value="SURP"/>
    <property type="match status" value="1"/>
</dbReference>
<dbReference type="InterPro" id="IPR000061">
    <property type="entry name" value="Surp"/>
</dbReference>
<feature type="compositionally biased region" description="Low complexity" evidence="1">
    <location>
        <begin position="156"/>
        <end position="165"/>
    </location>
</feature>
<feature type="region of interest" description="Disordered" evidence="1">
    <location>
        <begin position="119"/>
        <end position="165"/>
    </location>
</feature>
<sequence length="165" mass="19520">MHAIIERTANFVCKQGAQFEIVLKAKQCRNSQFDFLRFDHYLNPYYRHILRTMKEGRYAPVPESKQDESGSDDSDDDDNDGNYLHPSLFASKKSSHLQEIIKPLQVMDPDHPLAELVRKARLENNGRARPRAAAAANRRRRPRRWRQRRRRRRWPLSRSTPRTPT</sequence>
<organism evidence="3 4">
    <name type="scientific">Anguilla anguilla</name>
    <name type="common">European freshwater eel</name>
    <name type="synonym">Muraena anguilla</name>
    <dbReference type="NCBI Taxonomy" id="7936"/>
    <lineage>
        <taxon>Eukaryota</taxon>
        <taxon>Metazoa</taxon>
        <taxon>Chordata</taxon>
        <taxon>Craniata</taxon>
        <taxon>Vertebrata</taxon>
        <taxon>Euteleostomi</taxon>
        <taxon>Actinopterygii</taxon>
        <taxon>Neopterygii</taxon>
        <taxon>Teleostei</taxon>
        <taxon>Anguilliformes</taxon>
        <taxon>Anguillidae</taxon>
        <taxon>Anguilla</taxon>
    </lineage>
</organism>
<dbReference type="Proteomes" id="UP001044222">
    <property type="component" value="Chromosome 15"/>
</dbReference>
<dbReference type="PANTHER" id="PTHR13161">
    <property type="entry name" value="SPLICING FACTOR SUPPRESSOR OF WHITE APRICOT"/>
    <property type="match status" value="1"/>
</dbReference>
<evidence type="ECO:0000259" key="2">
    <source>
        <dbReference type="PROSITE" id="PS50128"/>
    </source>
</evidence>
<proteinExistence type="predicted"/>
<dbReference type="FunFam" id="1.10.10.790:FF:000005">
    <property type="entry name" value="Splicing factor, suppressor of white-apricot homolog"/>
    <property type="match status" value="1"/>
</dbReference>
<accession>A0A9D3LRP2</accession>
<dbReference type="GO" id="GO:0003723">
    <property type="term" value="F:RNA binding"/>
    <property type="evidence" value="ECO:0007669"/>
    <property type="project" value="InterPro"/>
</dbReference>
<dbReference type="Gene3D" id="1.10.10.790">
    <property type="entry name" value="Surp module"/>
    <property type="match status" value="1"/>
</dbReference>
<dbReference type="SMART" id="SM00648">
    <property type="entry name" value="SWAP"/>
    <property type="match status" value="1"/>
</dbReference>
<feature type="compositionally biased region" description="Basic residues" evidence="1">
    <location>
        <begin position="137"/>
        <end position="155"/>
    </location>
</feature>